<name>A0A517SMH6_9PLAN</name>
<organism evidence="1 2">
    <name type="scientific">Caulifigura coniformis</name>
    <dbReference type="NCBI Taxonomy" id="2527983"/>
    <lineage>
        <taxon>Bacteria</taxon>
        <taxon>Pseudomonadati</taxon>
        <taxon>Planctomycetota</taxon>
        <taxon>Planctomycetia</taxon>
        <taxon>Planctomycetales</taxon>
        <taxon>Planctomycetaceae</taxon>
        <taxon>Caulifigura</taxon>
    </lineage>
</organism>
<reference evidence="1 2" key="1">
    <citation type="submission" date="2019-02" db="EMBL/GenBank/DDBJ databases">
        <title>Deep-cultivation of Planctomycetes and their phenomic and genomic characterization uncovers novel biology.</title>
        <authorList>
            <person name="Wiegand S."/>
            <person name="Jogler M."/>
            <person name="Boedeker C."/>
            <person name="Pinto D."/>
            <person name="Vollmers J."/>
            <person name="Rivas-Marin E."/>
            <person name="Kohn T."/>
            <person name="Peeters S.H."/>
            <person name="Heuer A."/>
            <person name="Rast P."/>
            <person name="Oberbeckmann S."/>
            <person name="Bunk B."/>
            <person name="Jeske O."/>
            <person name="Meyerdierks A."/>
            <person name="Storesund J.E."/>
            <person name="Kallscheuer N."/>
            <person name="Luecker S."/>
            <person name="Lage O.M."/>
            <person name="Pohl T."/>
            <person name="Merkel B.J."/>
            <person name="Hornburger P."/>
            <person name="Mueller R.-W."/>
            <person name="Bruemmer F."/>
            <person name="Labrenz M."/>
            <person name="Spormann A.M."/>
            <person name="Op den Camp H."/>
            <person name="Overmann J."/>
            <person name="Amann R."/>
            <person name="Jetten M.S.M."/>
            <person name="Mascher T."/>
            <person name="Medema M.H."/>
            <person name="Devos D.P."/>
            <person name="Kaster A.-K."/>
            <person name="Ovreas L."/>
            <person name="Rohde M."/>
            <person name="Galperin M.Y."/>
            <person name="Jogler C."/>
        </authorList>
    </citation>
    <scope>NUCLEOTIDE SEQUENCE [LARGE SCALE GENOMIC DNA]</scope>
    <source>
        <strain evidence="1 2">Pan44</strain>
    </source>
</reference>
<evidence type="ECO:0000313" key="2">
    <source>
        <dbReference type="Proteomes" id="UP000315700"/>
    </source>
</evidence>
<proteinExistence type="predicted"/>
<dbReference type="AlphaFoldDB" id="A0A517SMH6"/>
<accession>A0A517SMH6</accession>
<dbReference type="InParanoid" id="A0A517SMH6"/>
<dbReference type="KEGG" id="ccos:Pan44_53860"/>
<sequence length="32" mass="3593">MKKARSRVDVRDGLKQVGSYPVGWMNCPAITE</sequence>
<protein>
    <submittedName>
        <fullName evidence="1">Uncharacterized protein</fullName>
    </submittedName>
</protein>
<evidence type="ECO:0000313" key="1">
    <source>
        <dbReference type="EMBL" id="QDT57318.1"/>
    </source>
</evidence>
<gene>
    <name evidence="1" type="ORF">Pan44_53860</name>
</gene>
<dbReference type="Proteomes" id="UP000315700">
    <property type="component" value="Chromosome"/>
</dbReference>
<keyword evidence="2" id="KW-1185">Reference proteome</keyword>
<dbReference type="EMBL" id="CP036271">
    <property type="protein sequence ID" value="QDT57318.1"/>
    <property type="molecule type" value="Genomic_DNA"/>
</dbReference>